<dbReference type="PANTHER" id="PTHR43537">
    <property type="entry name" value="TRANSCRIPTIONAL REGULATOR, GNTR FAMILY"/>
    <property type="match status" value="1"/>
</dbReference>
<dbReference type="InterPro" id="IPR036388">
    <property type="entry name" value="WH-like_DNA-bd_sf"/>
</dbReference>
<dbReference type="SMART" id="SM00345">
    <property type="entry name" value="HTH_GNTR"/>
    <property type="match status" value="1"/>
</dbReference>
<protein>
    <submittedName>
        <fullName evidence="5">FadR family transcriptional regulator</fullName>
    </submittedName>
</protein>
<evidence type="ECO:0000256" key="1">
    <source>
        <dbReference type="ARBA" id="ARBA00023015"/>
    </source>
</evidence>
<dbReference type="CDD" id="cd07377">
    <property type="entry name" value="WHTH_GntR"/>
    <property type="match status" value="1"/>
</dbReference>
<evidence type="ECO:0000313" key="6">
    <source>
        <dbReference type="Proteomes" id="UP000596176"/>
    </source>
</evidence>
<dbReference type="InterPro" id="IPR011711">
    <property type="entry name" value="GntR_C"/>
</dbReference>
<dbReference type="Pfam" id="PF07729">
    <property type="entry name" value="FCD"/>
    <property type="match status" value="1"/>
</dbReference>
<keyword evidence="3" id="KW-0804">Transcription</keyword>
<evidence type="ECO:0000313" key="5">
    <source>
        <dbReference type="EMBL" id="QQX53500.1"/>
    </source>
</evidence>
<dbReference type="AlphaFoldDB" id="A0A7U0N6Q4"/>
<dbReference type="RefSeq" id="WP_207977779.1">
    <property type="nucleotide sequence ID" value="NZ_CAMITN010000001.1"/>
</dbReference>
<sequence length="238" mass="26514">MVNKVTRQKASHQVLAQLKAGISDGSFPIGEKLPSENTLAEAFGVSRVPVREALGILEVSGIISSRQGGGHRVEQHSLLSKYPPLVMEIADPNEVEALLEMREVIEQQAARMAAERHTAADLQAIEQAFNDFKRCTLDDGLIGHQQDYLFHRAIMQASHNPFFVQILDNMHELYLGVLVYSLSKNLGRQAERQRVIDEHQRVLLAIKARDPAAATAAMQNHLSNVRGKLRRLDNEELG</sequence>
<accession>A0A7U0N6Q4</accession>
<dbReference type="GO" id="GO:0003677">
    <property type="term" value="F:DNA binding"/>
    <property type="evidence" value="ECO:0007669"/>
    <property type="project" value="UniProtKB-KW"/>
</dbReference>
<dbReference type="PRINTS" id="PR00035">
    <property type="entry name" value="HTHGNTR"/>
</dbReference>
<evidence type="ECO:0000259" key="4">
    <source>
        <dbReference type="PROSITE" id="PS50949"/>
    </source>
</evidence>
<organism evidence="5 6">
    <name type="scientific">Serratia proteamaculans</name>
    <dbReference type="NCBI Taxonomy" id="28151"/>
    <lineage>
        <taxon>Bacteria</taxon>
        <taxon>Pseudomonadati</taxon>
        <taxon>Pseudomonadota</taxon>
        <taxon>Gammaproteobacteria</taxon>
        <taxon>Enterobacterales</taxon>
        <taxon>Yersiniaceae</taxon>
        <taxon>Serratia</taxon>
    </lineage>
</organism>
<reference evidence="5 6" key="1">
    <citation type="submission" date="2021-01" db="EMBL/GenBank/DDBJ databases">
        <title>Chromosome sequence of Serratia proteamaculans strain 94 rif-r, isolated from spoiled beef.</title>
        <authorList>
            <person name="Zaytseva Y.V."/>
            <person name="Iablokov S.N."/>
            <person name="Klyukina A."/>
        </authorList>
    </citation>
    <scope>NUCLEOTIDE SEQUENCE [LARGE SCALE GENOMIC DNA]</scope>
    <source>
        <strain evidence="5 6">94 rif-r</strain>
    </source>
</reference>
<dbReference type="SMART" id="SM00895">
    <property type="entry name" value="FCD"/>
    <property type="match status" value="1"/>
</dbReference>
<dbReference type="InterPro" id="IPR000524">
    <property type="entry name" value="Tscrpt_reg_HTH_GntR"/>
</dbReference>
<dbReference type="PROSITE" id="PS50949">
    <property type="entry name" value="HTH_GNTR"/>
    <property type="match status" value="1"/>
</dbReference>
<evidence type="ECO:0000256" key="2">
    <source>
        <dbReference type="ARBA" id="ARBA00023125"/>
    </source>
</evidence>
<name>A0A7U0N6Q4_SERPR</name>
<proteinExistence type="predicted"/>
<gene>
    <name evidence="5" type="ORF">JKX24_00235</name>
</gene>
<dbReference type="Pfam" id="PF00392">
    <property type="entry name" value="GntR"/>
    <property type="match status" value="1"/>
</dbReference>
<dbReference type="SUPFAM" id="SSF46785">
    <property type="entry name" value="Winged helix' DNA-binding domain"/>
    <property type="match status" value="1"/>
</dbReference>
<dbReference type="PANTHER" id="PTHR43537:SF5">
    <property type="entry name" value="UXU OPERON TRANSCRIPTIONAL REGULATOR"/>
    <property type="match status" value="1"/>
</dbReference>
<dbReference type="Proteomes" id="UP000596176">
    <property type="component" value="Chromosome"/>
</dbReference>
<dbReference type="InterPro" id="IPR036390">
    <property type="entry name" value="WH_DNA-bd_sf"/>
</dbReference>
<dbReference type="Gene3D" id="1.10.10.10">
    <property type="entry name" value="Winged helix-like DNA-binding domain superfamily/Winged helix DNA-binding domain"/>
    <property type="match status" value="1"/>
</dbReference>
<dbReference type="InterPro" id="IPR008920">
    <property type="entry name" value="TF_FadR/GntR_C"/>
</dbReference>
<evidence type="ECO:0000256" key="3">
    <source>
        <dbReference type="ARBA" id="ARBA00023163"/>
    </source>
</evidence>
<dbReference type="Gene3D" id="1.20.120.530">
    <property type="entry name" value="GntR ligand-binding domain-like"/>
    <property type="match status" value="1"/>
</dbReference>
<dbReference type="EMBL" id="CP068391">
    <property type="protein sequence ID" value="QQX53500.1"/>
    <property type="molecule type" value="Genomic_DNA"/>
</dbReference>
<dbReference type="SUPFAM" id="SSF48008">
    <property type="entry name" value="GntR ligand-binding domain-like"/>
    <property type="match status" value="1"/>
</dbReference>
<keyword evidence="2" id="KW-0238">DNA-binding</keyword>
<keyword evidence="1" id="KW-0805">Transcription regulation</keyword>
<feature type="domain" description="HTH gntR-type" evidence="4">
    <location>
        <begin position="8"/>
        <end position="76"/>
    </location>
</feature>
<dbReference type="GO" id="GO:0003700">
    <property type="term" value="F:DNA-binding transcription factor activity"/>
    <property type="evidence" value="ECO:0007669"/>
    <property type="project" value="InterPro"/>
</dbReference>